<evidence type="ECO:0000313" key="2">
    <source>
        <dbReference type="Proteomes" id="UP001165488"/>
    </source>
</evidence>
<dbReference type="Proteomes" id="UP001165488">
    <property type="component" value="Unassembled WGS sequence"/>
</dbReference>
<protein>
    <submittedName>
        <fullName evidence="1">DUF2141 domain-containing protein</fullName>
    </submittedName>
</protein>
<evidence type="ECO:0000313" key="1">
    <source>
        <dbReference type="EMBL" id="MCH7397199.1"/>
    </source>
</evidence>
<accession>A0ABS9UKQ5</accession>
<gene>
    <name evidence="1" type="ORF">MM236_04325</name>
</gene>
<dbReference type="EMBL" id="JAKZGS010000002">
    <property type="protein sequence ID" value="MCH7397199.1"/>
    <property type="molecule type" value="Genomic_DNA"/>
</dbReference>
<sequence>MLLNLLFSILLMTGTIPEQSANNELTLTVENIKNSDGVVRVLLFKGPEGFPDQHQLAFQNASIMIEKNKAVYTFKNIPDGTYAISLFHDSQNTGKLRTNALGIPKDGYGFSNNASGIVGAPSFEKASFKLTEKVKQITIKLK</sequence>
<organism evidence="1 2">
    <name type="scientific">Belliella calami</name>
    <dbReference type="NCBI Taxonomy" id="2923436"/>
    <lineage>
        <taxon>Bacteria</taxon>
        <taxon>Pseudomonadati</taxon>
        <taxon>Bacteroidota</taxon>
        <taxon>Cytophagia</taxon>
        <taxon>Cytophagales</taxon>
        <taxon>Cyclobacteriaceae</taxon>
        <taxon>Belliella</taxon>
    </lineage>
</organism>
<dbReference type="RefSeq" id="WP_241273700.1">
    <property type="nucleotide sequence ID" value="NZ_JAKZGS010000002.1"/>
</dbReference>
<comment type="caution">
    <text evidence="1">The sequence shown here is derived from an EMBL/GenBank/DDBJ whole genome shotgun (WGS) entry which is preliminary data.</text>
</comment>
<dbReference type="Pfam" id="PF09912">
    <property type="entry name" value="DUF2141"/>
    <property type="match status" value="1"/>
</dbReference>
<keyword evidence="2" id="KW-1185">Reference proteome</keyword>
<proteinExistence type="predicted"/>
<name>A0ABS9UKQ5_9BACT</name>
<dbReference type="InterPro" id="IPR018673">
    <property type="entry name" value="DUF2141"/>
</dbReference>
<reference evidence="1" key="1">
    <citation type="submission" date="2022-03" db="EMBL/GenBank/DDBJ databases">
        <title>De novo assembled genomes of Belliella spp. (Cyclobacteriaceae) strains.</title>
        <authorList>
            <person name="Szabo A."/>
            <person name="Korponai K."/>
            <person name="Felfoldi T."/>
        </authorList>
    </citation>
    <scope>NUCLEOTIDE SEQUENCE</scope>
    <source>
        <strain evidence="1">DSM 107340</strain>
    </source>
</reference>